<dbReference type="Pfam" id="PF00814">
    <property type="entry name" value="TsaD"/>
    <property type="match status" value="1"/>
</dbReference>
<dbReference type="SUPFAM" id="SSF53067">
    <property type="entry name" value="Actin-like ATPase domain"/>
    <property type="match status" value="2"/>
</dbReference>
<dbReference type="PANTHER" id="PTHR11735">
    <property type="entry name" value="TRNA N6-ADENOSINE THREONYLCARBAMOYLTRANSFERASE"/>
    <property type="match status" value="1"/>
</dbReference>
<keyword evidence="9" id="KW-1185">Reference proteome</keyword>
<dbReference type="EMBL" id="FOOC01000002">
    <property type="protein sequence ID" value="SFF33617.1"/>
    <property type="molecule type" value="Genomic_DNA"/>
</dbReference>
<evidence type="ECO:0000313" key="8">
    <source>
        <dbReference type="EMBL" id="SFF33617.1"/>
    </source>
</evidence>
<name>A0A1I2HXY2_9GAMM</name>
<keyword evidence="5" id="KW-0819">tRNA processing</keyword>
<dbReference type="InterPro" id="IPR022496">
    <property type="entry name" value="T6A_TsaB"/>
</dbReference>
<dbReference type="InterPro" id="IPR000905">
    <property type="entry name" value="Gcp-like_dom"/>
</dbReference>
<reference evidence="8 9" key="1">
    <citation type="submission" date="2016-10" db="EMBL/GenBank/DDBJ databases">
        <authorList>
            <person name="de Groot N.N."/>
        </authorList>
    </citation>
    <scope>NUCLEOTIDE SEQUENCE [LARGE SCALE GENOMIC DNA]</scope>
    <source>
        <strain evidence="8 9">DSM 23609</strain>
    </source>
</reference>
<keyword evidence="4" id="KW-0963">Cytoplasm</keyword>
<dbReference type="GO" id="GO:0002949">
    <property type="term" value="P:tRNA threonylcarbamoyladenosine modification"/>
    <property type="evidence" value="ECO:0007669"/>
    <property type="project" value="InterPro"/>
</dbReference>
<dbReference type="STRING" id="1076937.SAMN04488120_102253"/>
<evidence type="ECO:0000256" key="5">
    <source>
        <dbReference type="ARBA" id="ARBA00022694"/>
    </source>
</evidence>
<dbReference type="Proteomes" id="UP000199771">
    <property type="component" value="Unassembled WGS sequence"/>
</dbReference>
<evidence type="ECO:0000256" key="3">
    <source>
        <dbReference type="ARBA" id="ARBA00019012"/>
    </source>
</evidence>
<dbReference type="NCBIfam" id="TIGR03725">
    <property type="entry name" value="T6A_YeaZ"/>
    <property type="match status" value="1"/>
</dbReference>
<dbReference type="AlphaFoldDB" id="A0A1I2HXY2"/>
<comment type="subcellular location">
    <subcellularLocation>
        <location evidence="1">Cytoplasm</location>
    </subcellularLocation>
</comment>
<dbReference type="PANTHER" id="PTHR11735:SF11">
    <property type="entry name" value="TRNA THREONYLCARBAMOYLADENOSINE BIOSYNTHESIS PROTEIN TSAB"/>
    <property type="match status" value="1"/>
</dbReference>
<comment type="similarity">
    <text evidence="2">Belongs to the KAE1 / TsaD family. TsaB subfamily.</text>
</comment>
<evidence type="ECO:0000259" key="7">
    <source>
        <dbReference type="Pfam" id="PF00814"/>
    </source>
</evidence>
<accession>A0A1I2HXY2</accession>
<dbReference type="CDD" id="cd24032">
    <property type="entry name" value="ASKHA_NBD_TsaB"/>
    <property type="match status" value="1"/>
</dbReference>
<feature type="domain" description="Gcp-like" evidence="7">
    <location>
        <begin position="41"/>
        <end position="159"/>
    </location>
</feature>
<organism evidence="8 9">
    <name type="scientific">Fontimonas thermophila</name>
    <dbReference type="NCBI Taxonomy" id="1076937"/>
    <lineage>
        <taxon>Bacteria</taxon>
        <taxon>Pseudomonadati</taxon>
        <taxon>Pseudomonadota</taxon>
        <taxon>Gammaproteobacteria</taxon>
        <taxon>Nevskiales</taxon>
        <taxon>Nevskiaceae</taxon>
        <taxon>Fontimonas</taxon>
    </lineage>
</organism>
<evidence type="ECO:0000256" key="2">
    <source>
        <dbReference type="ARBA" id="ARBA00010493"/>
    </source>
</evidence>
<evidence type="ECO:0000313" key="9">
    <source>
        <dbReference type="Proteomes" id="UP000199771"/>
    </source>
</evidence>
<gene>
    <name evidence="8" type="ORF">SAMN04488120_102253</name>
</gene>
<sequence>MTKDESAVTVVHTMNVLAIDTATEACSVALSVGGHVLARHEIVERSHTERLMPMVFGLMSEAGLGFAQLDGYVCGIGPGSFAGVRIGVGYVKGLALAHDRPVAAVSSLATLALPMLDSGAECVIAAIDARMREVYLGCYRRGGDGLPEAMMPERVCDPAHAPVVAPGLWAATGTGWGRYAERLRVATRAEITRIDEQALPRAQDALTIGLAQLAAGQGASADALTPAYLRDKVALTLDEQQALRRS</sequence>
<proteinExistence type="inferred from homology"/>
<dbReference type="GO" id="GO:0005829">
    <property type="term" value="C:cytosol"/>
    <property type="evidence" value="ECO:0007669"/>
    <property type="project" value="TreeGrafter"/>
</dbReference>
<evidence type="ECO:0000256" key="1">
    <source>
        <dbReference type="ARBA" id="ARBA00004496"/>
    </source>
</evidence>
<dbReference type="FunFam" id="3.30.420.40:FF:000097">
    <property type="entry name" value="tRNA threonylcarbamoyladenosine biosynthesis protein TsaB"/>
    <property type="match status" value="1"/>
</dbReference>
<dbReference type="InterPro" id="IPR043129">
    <property type="entry name" value="ATPase_NBD"/>
</dbReference>
<protein>
    <recommendedName>
        <fullName evidence="3">tRNA threonylcarbamoyladenosine biosynthesis protein TsaB</fullName>
    </recommendedName>
    <alternativeName>
        <fullName evidence="6">t(6)A37 threonylcarbamoyladenosine biosynthesis protein TsaB</fullName>
    </alternativeName>
</protein>
<dbReference type="Gene3D" id="3.30.420.40">
    <property type="match status" value="2"/>
</dbReference>
<evidence type="ECO:0000256" key="4">
    <source>
        <dbReference type="ARBA" id="ARBA00022490"/>
    </source>
</evidence>
<evidence type="ECO:0000256" key="6">
    <source>
        <dbReference type="ARBA" id="ARBA00032446"/>
    </source>
</evidence>